<dbReference type="AlphaFoldDB" id="J1L093"/>
<evidence type="ECO:0000313" key="2">
    <source>
        <dbReference type="EMBL" id="EJG06035.1"/>
    </source>
</evidence>
<keyword evidence="1" id="KW-0472">Membrane</keyword>
<evidence type="ECO:0000256" key="1">
    <source>
        <dbReference type="SAM" id="Phobius"/>
    </source>
</evidence>
<dbReference type="SUPFAM" id="SSF51126">
    <property type="entry name" value="Pectin lyase-like"/>
    <property type="match status" value="2"/>
</dbReference>
<dbReference type="Gene3D" id="2.160.20.10">
    <property type="entry name" value="Single-stranded right-handed beta-helix, Pectin lyase-like"/>
    <property type="match status" value="1"/>
</dbReference>
<dbReference type="EMBL" id="CM001555">
    <property type="protein sequence ID" value="EJG06035.1"/>
    <property type="molecule type" value="Genomic_DNA"/>
</dbReference>
<evidence type="ECO:0000313" key="3">
    <source>
        <dbReference type="Proteomes" id="UP000005095"/>
    </source>
</evidence>
<dbReference type="InterPro" id="IPR006626">
    <property type="entry name" value="PbH1"/>
</dbReference>
<feature type="transmembrane region" description="Helical" evidence="1">
    <location>
        <begin position="426"/>
        <end position="445"/>
    </location>
</feature>
<sequence>MTRSIATVIFLVVTAGICLTQATGAVTLSVAAADSSPEEKRYADRFCDGTGDQIEIQKAINDLPGEGGEVVLLSGHFRCDDTIRLRSGTMLSGKGAGITVLDFTRGTIYLRDIRGVVVRDFGTTGSGSVWIYNSNVVRVRNVSATTDTSAHGAFWIYAHNAVVDDIEFVNCTALNCSRHGFINNGEGTTKLVKNVRYINCTAINSGLFERYNPWSTGFDLAENSDLENCVVSGCLAEGSWESGFHIENNPAKINVLIENCISRNNGQRENADFGAGYLISGDVTLKNCISENNRRGYYVVTARTPGHPVITDCMDRGSGQSYVLKDTAEIRIQNSSSIDASNMGISVIRSKNITISNFTLKNAAHENIICHSLGIPLQESESGYHELHNIGGMYSCGISVEMSKNVMFSGTIAEKESEEPGTPGSIIRKGVIAAIIGSIVLYFAYRTLKKVKNI</sequence>
<dbReference type="InterPro" id="IPR012334">
    <property type="entry name" value="Pectin_lyas_fold"/>
</dbReference>
<accession>J1L093</accession>
<dbReference type="HOGENOM" id="CLU_560974_0_0_2"/>
<keyword evidence="3" id="KW-1185">Reference proteome</keyword>
<dbReference type="InterPro" id="IPR011050">
    <property type="entry name" value="Pectin_lyase_fold/virulence"/>
</dbReference>
<organism evidence="2 3">
    <name type="scientific">Methanofollis liminatans DSM 4140</name>
    <dbReference type="NCBI Taxonomy" id="28892"/>
    <lineage>
        <taxon>Archaea</taxon>
        <taxon>Methanobacteriati</taxon>
        <taxon>Methanobacteriota</taxon>
        <taxon>Stenosarchaea group</taxon>
        <taxon>Methanomicrobia</taxon>
        <taxon>Methanomicrobiales</taxon>
        <taxon>Methanomicrobiaceae</taxon>
        <taxon>Methanofollis</taxon>
    </lineage>
</organism>
<keyword evidence="1" id="KW-1133">Transmembrane helix</keyword>
<reference evidence="2 3" key="1">
    <citation type="submission" date="2011-08" db="EMBL/GenBank/DDBJ databases">
        <title>The complete genome of Methanofollis liminatans DSM 4140.</title>
        <authorList>
            <consortium name="US DOE Joint Genome Institute (JGI-PGF)"/>
            <person name="Lucas S."/>
            <person name="Han J."/>
            <person name="Lapidus A."/>
            <person name="Bruce D."/>
            <person name="Goodwin L."/>
            <person name="Pitluck S."/>
            <person name="Peters L."/>
            <person name="Kyrpides N."/>
            <person name="Mavromatis K."/>
            <person name="Ivanova N."/>
            <person name="Mikhailova N."/>
            <person name="Lu M."/>
            <person name="Detter J.C."/>
            <person name="Tapia R."/>
            <person name="Han C."/>
            <person name="Land M."/>
            <person name="Hauser L."/>
            <person name="Markowitz V."/>
            <person name="Cheng J.-F."/>
            <person name="Hugenholtz P."/>
            <person name="Woyke T."/>
            <person name="Wu D."/>
            <person name="Spring S."/>
            <person name="Schuler E."/>
            <person name="Brambilla E."/>
            <person name="Klenk H.-P."/>
            <person name="Eisen J.A."/>
        </authorList>
    </citation>
    <scope>NUCLEOTIDE SEQUENCE [LARGE SCALE GENOMIC DNA]</scope>
    <source>
        <strain evidence="2 3">DSM 4140</strain>
    </source>
</reference>
<protein>
    <submittedName>
        <fullName evidence="2">Carbohydrate binding family 6</fullName>
    </submittedName>
</protein>
<name>J1L093_9EURY</name>
<gene>
    <name evidence="2" type="ORF">Metli_0057</name>
</gene>
<proteinExistence type="predicted"/>
<keyword evidence="1" id="KW-0812">Transmembrane</keyword>
<dbReference type="SMART" id="SM00710">
    <property type="entry name" value="PbH1"/>
    <property type="match status" value="6"/>
</dbReference>
<dbReference type="PATRIC" id="fig|28892.9.peg.64"/>
<dbReference type="Proteomes" id="UP000005095">
    <property type="component" value="Chromosome"/>
</dbReference>